<evidence type="ECO:0000256" key="2">
    <source>
        <dbReference type="ARBA" id="ARBA00022490"/>
    </source>
</evidence>
<organism evidence="8">
    <name type="scientific">uncultured Phycisphaerae bacterium</name>
    <dbReference type="NCBI Taxonomy" id="904963"/>
    <lineage>
        <taxon>Bacteria</taxon>
        <taxon>Pseudomonadati</taxon>
        <taxon>Planctomycetota</taxon>
        <taxon>Phycisphaerae</taxon>
        <taxon>environmental samples</taxon>
    </lineage>
</organism>
<dbReference type="InterPro" id="IPR028581">
    <property type="entry name" value="DeoC_typeI"/>
</dbReference>
<dbReference type="PIRSF" id="PIRSF001357">
    <property type="entry name" value="DeoC"/>
    <property type="match status" value="1"/>
</dbReference>
<dbReference type="GO" id="GO:0004139">
    <property type="term" value="F:deoxyribose-phosphate aldolase activity"/>
    <property type="evidence" value="ECO:0007669"/>
    <property type="project" value="UniProtKB-UniRule"/>
</dbReference>
<sequence>MILRMTPDALAGMIDHTVLKPEATAADVDRAIAEAVEHRFCSVCISPVFVAHAAGRLKGTGVRVCTVCGFPNGTSKSIHKAIEATGLVKDGADEVDVVAHLPHLAVGDVDAARAELIELVRAVRAARRDVVVKVIVESGYLMSLGPDRGERAIATACQAVRESGCDFIKTSTGFHPTGGATAEAVRLMKKHGDGLKVKASGGMRDLTSTMTMVEAGADRLGMSASVAVVDELKGRTPAPNTPLAGATY</sequence>
<dbReference type="EC" id="4.1.2.4" evidence="7"/>
<keyword evidence="4 7" id="KW-0704">Schiff base</keyword>
<dbReference type="PANTHER" id="PTHR10889:SF1">
    <property type="entry name" value="DEOXYRIBOSE-PHOSPHATE ALDOLASE"/>
    <property type="match status" value="1"/>
</dbReference>
<dbReference type="InterPro" id="IPR002915">
    <property type="entry name" value="DeoC/FbaB/LacD_aldolase"/>
</dbReference>
<reference evidence="8" key="1">
    <citation type="submission" date="2020-02" db="EMBL/GenBank/DDBJ databases">
        <authorList>
            <person name="Meier V. D."/>
        </authorList>
    </citation>
    <scope>NUCLEOTIDE SEQUENCE</scope>
    <source>
        <strain evidence="8">AVDCRST_MAG64</strain>
    </source>
</reference>
<comment type="similarity">
    <text evidence="1 7">Belongs to the DeoC/FbaB aldolase family. DeoC type 1 subfamily.</text>
</comment>
<dbReference type="NCBIfam" id="TIGR00126">
    <property type="entry name" value="deoC"/>
    <property type="match status" value="1"/>
</dbReference>
<keyword evidence="3 7" id="KW-0456">Lyase</keyword>
<proteinExistence type="inferred from homology"/>
<dbReference type="UniPathway" id="UPA00002">
    <property type="reaction ID" value="UER00468"/>
</dbReference>
<comment type="subcellular location">
    <subcellularLocation>
        <location evidence="7">Cytoplasm</location>
    </subcellularLocation>
</comment>
<dbReference type="SMART" id="SM01133">
    <property type="entry name" value="DeoC"/>
    <property type="match status" value="1"/>
</dbReference>
<gene>
    <name evidence="7" type="primary">deoC</name>
    <name evidence="8" type="ORF">AVDCRST_MAG64-3639</name>
</gene>
<dbReference type="GO" id="GO:0009264">
    <property type="term" value="P:deoxyribonucleotide catabolic process"/>
    <property type="evidence" value="ECO:0007669"/>
    <property type="project" value="UniProtKB-UniRule"/>
</dbReference>
<dbReference type="FunFam" id="3.20.20.70:FF:000044">
    <property type="entry name" value="Deoxyribose-phosphate aldolase"/>
    <property type="match status" value="1"/>
</dbReference>
<evidence type="ECO:0000256" key="7">
    <source>
        <dbReference type="HAMAP-Rule" id="MF_00114"/>
    </source>
</evidence>
<evidence type="ECO:0000256" key="6">
    <source>
        <dbReference type="ARBA" id="ARBA00056337"/>
    </source>
</evidence>
<dbReference type="Pfam" id="PF01791">
    <property type="entry name" value="DeoC"/>
    <property type="match status" value="1"/>
</dbReference>
<evidence type="ECO:0000256" key="4">
    <source>
        <dbReference type="ARBA" id="ARBA00023270"/>
    </source>
</evidence>
<dbReference type="Gene3D" id="3.20.20.70">
    <property type="entry name" value="Aldolase class I"/>
    <property type="match status" value="1"/>
</dbReference>
<comment type="pathway">
    <text evidence="7">Carbohydrate degradation; 2-deoxy-D-ribose 1-phosphate degradation; D-glyceraldehyde 3-phosphate and acetaldehyde from 2-deoxy-alpha-D-ribose 1-phosphate: step 2/2.</text>
</comment>
<dbReference type="GO" id="GO:0005737">
    <property type="term" value="C:cytoplasm"/>
    <property type="evidence" value="ECO:0007669"/>
    <property type="project" value="UniProtKB-SubCell"/>
</dbReference>
<keyword evidence="2 7" id="KW-0963">Cytoplasm</keyword>
<comment type="catalytic activity">
    <reaction evidence="5 7">
        <text>2-deoxy-D-ribose 5-phosphate = D-glyceraldehyde 3-phosphate + acetaldehyde</text>
        <dbReference type="Rhea" id="RHEA:12821"/>
        <dbReference type="ChEBI" id="CHEBI:15343"/>
        <dbReference type="ChEBI" id="CHEBI:59776"/>
        <dbReference type="ChEBI" id="CHEBI:62877"/>
        <dbReference type="EC" id="4.1.2.4"/>
    </reaction>
</comment>
<evidence type="ECO:0000256" key="3">
    <source>
        <dbReference type="ARBA" id="ARBA00023239"/>
    </source>
</evidence>
<feature type="active site" description="Proton donor/acceptor" evidence="7">
    <location>
        <position position="198"/>
    </location>
</feature>
<name>A0A6J4Q2Y8_9BACT</name>
<protein>
    <recommendedName>
        <fullName evidence="7">Deoxyribose-phosphate aldolase</fullName>
        <shortName evidence="7">DERA</shortName>
        <ecNumber evidence="7">4.1.2.4</ecNumber>
    </recommendedName>
    <alternativeName>
        <fullName evidence="7">2-deoxy-D-ribose 5-phosphate aldolase</fullName>
    </alternativeName>
    <alternativeName>
        <fullName evidence="7">Phosphodeoxyriboaldolase</fullName>
        <shortName evidence="7">Deoxyriboaldolase</shortName>
    </alternativeName>
</protein>
<dbReference type="GO" id="GO:0006018">
    <property type="term" value="P:2-deoxyribose 1-phosphate catabolic process"/>
    <property type="evidence" value="ECO:0007669"/>
    <property type="project" value="UniProtKB-UniRule"/>
</dbReference>
<evidence type="ECO:0000256" key="1">
    <source>
        <dbReference type="ARBA" id="ARBA00010936"/>
    </source>
</evidence>
<accession>A0A6J4Q2Y8</accession>
<dbReference type="InterPro" id="IPR013785">
    <property type="entry name" value="Aldolase_TIM"/>
</dbReference>
<dbReference type="EMBL" id="CADCUQ010000837">
    <property type="protein sequence ID" value="CAA9433251.1"/>
    <property type="molecule type" value="Genomic_DNA"/>
</dbReference>
<evidence type="ECO:0000256" key="5">
    <source>
        <dbReference type="ARBA" id="ARBA00048791"/>
    </source>
</evidence>
<feature type="active site" description="Proton donor/acceptor" evidence="7">
    <location>
        <position position="96"/>
    </location>
</feature>
<feature type="active site" description="Schiff-base intermediate with acetaldehyde" evidence="7">
    <location>
        <position position="169"/>
    </location>
</feature>
<dbReference type="AlphaFoldDB" id="A0A6J4Q2Y8"/>
<dbReference type="PANTHER" id="PTHR10889">
    <property type="entry name" value="DEOXYRIBOSE-PHOSPHATE ALDOLASE"/>
    <property type="match status" value="1"/>
</dbReference>
<dbReference type="HAMAP" id="MF_00114">
    <property type="entry name" value="DeoC_type1"/>
    <property type="match status" value="1"/>
</dbReference>
<dbReference type="GO" id="GO:0016052">
    <property type="term" value="P:carbohydrate catabolic process"/>
    <property type="evidence" value="ECO:0007669"/>
    <property type="project" value="TreeGrafter"/>
</dbReference>
<dbReference type="InterPro" id="IPR011343">
    <property type="entry name" value="DeoC"/>
</dbReference>
<dbReference type="SUPFAM" id="SSF51569">
    <property type="entry name" value="Aldolase"/>
    <property type="match status" value="1"/>
</dbReference>
<comment type="function">
    <text evidence="6 7">Catalyzes a reversible aldol reaction between acetaldehyde and D-glyceraldehyde 3-phosphate to generate 2-deoxy-D-ribose 5-phosphate.</text>
</comment>
<dbReference type="CDD" id="cd00959">
    <property type="entry name" value="DeoC"/>
    <property type="match status" value="1"/>
</dbReference>
<evidence type="ECO:0000313" key="8">
    <source>
        <dbReference type="EMBL" id="CAA9433251.1"/>
    </source>
</evidence>